<gene>
    <name evidence="2" type="ORF">HG66A1_55980</name>
</gene>
<feature type="chain" id="PRO_5021698870" evidence="1">
    <location>
        <begin position="25"/>
        <end position="266"/>
    </location>
</feature>
<dbReference type="AlphaFoldDB" id="A0A517PWS3"/>
<dbReference type="PROSITE" id="PS51257">
    <property type="entry name" value="PROKAR_LIPOPROTEIN"/>
    <property type="match status" value="1"/>
</dbReference>
<evidence type="ECO:0000313" key="2">
    <source>
        <dbReference type="EMBL" id="QDT23774.1"/>
    </source>
</evidence>
<feature type="signal peptide" evidence="1">
    <location>
        <begin position="1"/>
        <end position="24"/>
    </location>
</feature>
<reference evidence="2 3" key="1">
    <citation type="submission" date="2019-02" db="EMBL/GenBank/DDBJ databases">
        <title>Deep-cultivation of Planctomycetes and their phenomic and genomic characterization uncovers novel biology.</title>
        <authorList>
            <person name="Wiegand S."/>
            <person name="Jogler M."/>
            <person name="Boedeker C."/>
            <person name="Pinto D."/>
            <person name="Vollmers J."/>
            <person name="Rivas-Marin E."/>
            <person name="Kohn T."/>
            <person name="Peeters S.H."/>
            <person name="Heuer A."/>
            <person name="Rast P."/>
            <person name="Oberbeckmann S."/>
            <person name="Bunk B."/>
            <person name="Jeske O."/>
            <person name="Meyerdierks A."/>
            <person name="Storesund J.E."/>
            <person name="Kallscheuer N."/>
            <person name="Luecker S."/>
            <person name="Lage O.M."/>
            <person name="Pohl T."/>
            <person name="Merkel B.J."/>
            <person name="Hornburger P."/>
            <person name="Mueller R.-W."/>
            <person name="Bruemmer F."/>
            <person name="Labrenz M."/>
            <person name="Spormann A.M."/>
            <person name="Op den Camp H."/>
            <person name="Overmann J."/>
            <person name="Amann R."/>
            <person name="Jetten M.S.M."/>
            <person name="Mascher T."/>
            <person name="Medema M.H."/>
            <person name="Devos D.P."/>
            <person name="Kaster A.-K."/>
            <person name="Ovreas L."/>
            <person name="Rohde M."/>
            <person name="Galperin M.Y."/>
            <person name="Jogler C."/>
        </authorList>
    </citation>
    <scope>NUCLEOTIDE SEQUENCE [LARGE SCALE GENOMIC DNA]</scope>
    <source>
        <strain evidence="2 3">HG66A1</strain>
    </source>
</reference>
<proteinExistence type="predicted"/>
<accession>A0A517PWS3</accession>
<organism evidence="2 3">
    <name type="scientific">Gimesia chilikensis</name>
    <dbReference type="NCBI Taxonomy" id="2605989"/>
    <lineage>
        <taxon>Bacteria</taxon>
        <taxon>Pseudomonadati</taxon>
        <taxon>Planctomycetota</taxon>
        <taxon>Planctomycetia</taxon>
        <taxon>Planctomycetales</taxon>
        <taxon>Planctomycetaceae</taxon>
        <taxon>Gimesia</taxon>
    </lineage>
</organism>
<name>A0A517PWS3_9PLAN</name>
<protein>
    <submittedName>
        <fullName evidence="2">Uncharacterized protein</fullName>
    </submittedName>
</protein>
<dbReference type="EMBL" id="CP036266">
    <property type="protein sequence ID" value="QDT23774.1"/>
    <property type="molecule type" value="Genomic_DNA"/>
</dbReference>
<keyword evidence="1" id="KW-0732">Signal</keyword>
<dbReference type="Proteomes" id="UP000320421">
    <property type="component" value="Chromosome"/>
</dbReference>
<keyword evidence="3" id="KW-1185">Reference proteome</keyword>
<evidence type="ECO:0000313" key="3">
    <source>
        <dbReference type="Proteomes" id="UP000320421"/>
    </source>
</evidence>
<sequence length="266" mass="28819" precursor="true">MERTCFVFWMMQLLSGMVLLSCHAADSVEGHGGVKTEFCPNVAGFCPGVSGILSQSGRGLSASALPCGRLFRRGAQCSGEKQVKSAGVGGADVRVVREMQCSEDAPRARARWEPGYDLEGVVQGQSVQAVVDFQWERMLDRRWSSFLPRKARKFLVETITCVRLWELVKLVELPAASAMPLRVGGLLHHSTFALSVSCSLCSARIFQVSLRPHSNATLDCSLPGGRTHRSAPYNEGWWAGSGSRVCAATSCCLRQSRIVSGPPQGT</sequence>
<evidence type="ECO:0000256" key="1">
    <source>
        <dbReference type="SAM" id="SignalP"/>
    </source>
</evidence>